<accession>A0A562KUS0</accession>
<name>A0A562KUS0_9GAMM</name>
<dbReference type="PANTHER" id="PTHR42103:SF2">
    <property type="entry name" value="AB HYDROLASE-1 DOMAIN-CONTAINING PROTEIN"/>
    <property type="match status" value="1"/>
</dbReference>
<dbReference type="InterPro" id="IPR000073">
    <property type="entry name" value="AB_hydrolase_1"/>
</dbReference>
<dbReference type="SUPFAM" id="SSF53474">
    <property type="entry name" value="alpha/beta-Hydrolases"/>
    <property type="match status" value="1"/>
</dbReference>
<dbReference type="Pfam" id="PF00561">
    <property type="entry name" value="Abhydrolase_1"/>
    <property type="match status" value="1"/>
</dbReference>
<comment type="caution">
    <text evidence="2">The sequence shown here is derived from an EMBL/GenBank/DDBJ whole genome shotgun (WGS) entry which is preliminary data.</text>
</comment>
<protein>
    <recommendedName>
        <fullName evidence="1">AB hydrolase-1 domain-containing protein</fullName>
    </recommendedName>
</protein>
<dbReference type="OrthoDB" id="9800435at2"/>
<dbReference type="EMBL" id="VLKN01000012">
    <property type="protein sequence ID" value="TWH99168.1"/>
    <property type="molecule type" value="Genomic_DNA"/>
</dbReference>
<evidence type="ECO:0000313" key="2">
    <source>
        <dbReference type="EMBL" id="TWH99168.1"/>
    </source>
</evidence>
<dbReference type="AlphaFoldDB" id="A0A562KUS0"/>
<organism evidence="2 3">
    <name type="scientific">Luteimonas cucumeris</name>
    <dbReference type="NCBI Taxonomy" id="985012"/>
    <lineage>
        <taxon>Bacteria</taxon>
        <taxon>Pseudomonadati</taxon>
        <taxon>Pseudomonadota</taxon>
        <taxon>Gammaproteobacteria</taxon>
        <taxon>Lysobacterales</taxon>
        <taxon>Lysobacteraceae</taxon>
        <taxon>Luteimonas</taxon>
    </lineage>
</organism>
<proteinExistence type="predicted"/>
<dbReference type="PANTHER" id="PTHR42103">
    <property type="entry name" value="ALPHA/BETA-HYDROLASES SUPERFAMILY PROTEIN"/>
    <property type="match status" value="1"/>
</dbReference>
<gene>
    <name evidence="2" type="ORF">IP90_03159</name>
</gene>
<sequence>MTQPAFPDRSGPVQLAGPAGALELAVELPEADVPTLPVVAVVCHPLPTEGGSMHNKVVTMVARALRELGATTVRFNFRGTGHSEGQFDEGRGEADDLRAVVAWVRAQRPRQQLWLAGFSFGAYVSLRVAEELKPALLISIAPPAGRWDFASIALPTMPWLVVQGDNDEVVDPQAVYGWLEKSKAQAELVRMPDTGHFFHRKLIDLRGAIKNGVKPYLPTADE</sequence>
<keyword evidence="3" id="KW-1185">Reference proteome</keyword>
<dbReference type="Proteomes" id="UP000315167">
    <property type="component" value="Unassembled WGS sequence"/>
</dbReference>
<dbReference type="Gene3D" id="3.40.50.1820">
    <property type="entry name" value="alpha/beta hydrolase"/>
    <property type="match status" value="1"/>
</dbReference>
<evidence type="ECO:0000259" key="1">
    <source>
        <dbReference type="Pfam" id="PF00561"/>
    </source>
</evidence>
<dbReference type="RefSeq" id="WP_144900640.1">
    <property type="nucleotide sequence ID" value="NZ_VLKN01000012.1"/>
</dbReference>
<evidence type="ECO:0000313" key="3">
    <source>
        <dbReference type="Proteomes" id="UP000315167"/>
    </source>
</evidence>
<dbReference type="InterPro" id="IPR029058">
    <property type="entry name" value="AB_hydrolase_fold"/>
</dbReference>
<reference evidence="2 3" key="1">
    <citation type="journal article" date="2015" name="Stand. Genomic Sci.">
        <title>Genomic Encyclopedia of Bacterial and Archaeal Type Strains, Phase III: the genomes of soil and plant-associated and newly described type strains.</title>
        <authorList>
            <person name="Whitman W.B."/>
            <person name="Woyke T."/>
            <person name="Klenk H.P."/>
            <person name="Zhou Y."/>
            <person name="Lilburn T.G."/>
            <person name="Beck B.J."/>
            <person name="De Vos P."/>
            <person name="Vandamme P."/>
            <person name="Eisen J.A."/>
            <person name="Garrity G."/>
            <person name="Hugenholtz P."/>
            <person name="Kyrpides N.C."/>
        </authorList>
    </citation>
    <scope>NUCLEOTIDE SEQUENCE [LARGE SCALE GENOMIC DNA]</scope>
    <source>
        <strain evidence="2 3">CGMCC 1.10821</strain>
    </source>
</reference>
<feature type="domain" description="AB hydrolase-1" evidence="1">
    <location>
        <begin position="41"/>
        <end position="132"/>
    </location>
</feature>